<name>A0A6N8HY74_9FIRM</name>
<dbReference type="KEGG" id="cfem:HCR03_00100"/>
<accession>A0A6N8HY74</accession>
<feature type="domain" description="N-acetyltransferase" evidence="1">
    <location>
        <begin position="110"/>
        <end position="245"/>
    </location>
</feature>
<dbReference type="AlphaFoldDB" id="A0A6N8HY74"/>
<evidence type="ECO:0000259" key="1">
    <source>
        <dbReference type="PROSITE" id="PS51186"/>
    </source>
</evidence>
<keyword evidence="3" id="KW-0808">Transferase</keyword>
<dbReference type="PROSITE" id="PS51186">
    <property type="entry name" value="GNAT"/>
    <property type="match status" value="1"/>
</dbReference>
<gene>
    <name evidence="2" type="ORF">CAFE_15020</name>
    <name evidence="3" type="ORF">HCR03_00100</name>
</gene>
<dbReference type="Proteomes" id="UP000515909">
    <property type="component" value="Chromosome"/>
</dbReference>
<dbReference type="Proteomes" id="UP000469440">
    <property type="component" value="Unassembled WGS sequence"/>
</dbReference>
<evidence type="ECO:0000313" key="5">
    <source>
        <dbReference type="Proteomes" id="UP000515909"/>
    </source>
</evidence>
<evidence type="ECO:0000313" key="2">
    <source>
        <dbReference type="EMBL" id="MVB10804.1"/>
    </source>
</evidence>
<dbReference type="Gene3D" id="3.40.630.30">
    <property type="match status" value="1"/>
</dbReference>
<evidence type="ECO:0000313" key="4">
    <source>
        <dbReference type="Proteomes" id="UP000469440"/>
    </source>
</evidence>
<reference evidence="2 4" key="1">
    <citation type="submission" date="2019-09" db="EMBL/GenBank/DDBJ databases">
        <title>Genome sequence of Clostridium sp. EA1.</title>
        <authorList>
            <person name="Poehlein A."/>
            <person name="Bengelsdorf F.R."/>
            <person name="Daniel R."/>
        </authorList>
    </citation>
    <scope>NUCLEOTIDE SEQUENCE [LARGE SCALE GENOMIC DNA]</scope>
    <source>
        <strain evidence="2 4">EA1</strain>
    </source>
</reference>
<proteinExistence type="predicted"/>
<dbReference type="OrthoDB" id="1689703at2"/>
<protein>
    <submittedName>
        <fullName evidence="3">GNAT family N-acetyltransferase</fullName>
    </submittedName>
</protein>
<dbReference type="SUPFAM" id="SSF55729">
    <property type="entry name" value="Acyl-CoA N-acyltransferases (Nat)"/>
    <property type="match status" value="1"/>
</dbReference>
<accession>A0A7G8TAY7</accession>
<sequence length="245" mass="26695">MDRIVASQLASDYCCTFGDVLNGTNIFTVFHASEGQRRFDDDGKCFLKIAAANGKILCCGREDIISVLSKELKNADGQWFMEAKALAKLNKMISDYGFHIKQAHPFFVAAEKTIVTANDFDIVWYTQDEILQFAGDSRFDEAFAFSKTAPDVLGAAAYRDGRIVGMSGASSDSPKMYQIGINTIPEARGNGIGTALVEILKNAVLDKGILPFYGTALSHIASQRVAIKAGFLPAWAELITEQDSN</sequence>
<dbReference type="InterPro" id="IPR000182">
    <property type="entry name" value="GNAT_dom"/>
</dbReference>
<dbReference type="RefSeq" id="WP_066649100.1">
    <property type="nucleotide sequence ID" value="NZ_CP060286.1"/>
</dbReference>
<dbReference type="EMBL" id="CP060286">
    <property type="protein sequence ID" value="QNK40778.1"/>
    <property type="molecule type" value="Genomic_DNA"/>
</dbReference>
<dbReference type="InterPro" id="IPR016181">
    <property type="entry name" value="Acyl_CoA_acyltransferase"/>
</dbReference>
<reference evidence="3 5" key="2">
    <citation type="submission" date="2020-08" db="EMBL/GenBank/DDBJ databases">
        <title>The isolate Caproiciproducens sp. 7D4C2 produces n-caproate at mildly acidic conditions from hexoses: genome and rBOX comparison with related strains and chain-elongating bacteria.</title>
        <authorList>
            <person name="Esquivel-Elizondo S."/>
            <person name="Bagci C."/>
            <person name="Temovska M."/>
            <person name="Jeon B.S."/>
            <person name="Bessarab I."/>
            <person name="Williams R.B.H."/>
            <person name="Huson D.H."/>
            <person name="Angenent L.T."/>
        </authorList>
    </citation>
    <scope>NUCLEOTIDE SEQUENCE [LARGE SCALE GENOMIC DNA]</scope>
    <source>
        <strain evidence="3 5">7D4C2</strain>
    </source>
</reference>
<evidence type="ECO:0000313" key="3">
    <source>
        <dbReference type="EMBL" id="QNK40778.1"/>
    </source>
</evidence>
<keyword evidence="4" id="KW-1185">Reference proteome</keyword>
<dbReference type="EMBL" id="VWXL01000047">
    <property type="protein sequence ID" value="MVB10804.1"/>
    <property type="molecule type" value="Genomic_DNA"/>
</dbReference>
<organism evidence="2 4">
    <name type="scientific">Caproicibacter fermentans</name>
    <dbReference type="NCBI Taxonomy" id="2576756"/>
    <lineage>
        <taxon>Bacteria</taxon>
        <taxon>Bacillati</taxon>
        <taxon>Bacillota</taxon>
        <taxon>Clostridia</taxon>
        <taxon>Eubacteriales</taxon>
        <taxon>Acutalibacteraceae</taxon>
        <taxon>Caproicibacter</taxon>
    </lineage>
</organism>
<dbReference type="GO" id="GO:0016747">
    <property type="term" value="F:acyltransferase activity, transferring groups other than amino-acyl groups"/>
    <property type="evidence" value="ECO:0007669"/>
    <property type="project" value="InterPro"/>
</dbReference>
<dbReference type="CDD" id="cd04301">
    <property type="entry name" value="NAT_SF"/>
    <property type="match status" value="1"/>
</dbReference>
<dbReference type="Pfam" id="PF00583">
    <property type="entry name" value="Acetyltransf_1"/>
    <property type="match status" value="1"/>
</dbReference>